<evidence type="ECO:0000313" key="2">
    <source>
        <dbReference type="Proteomes" id="UP001303046"/>
    </source>
</evidence>
<proteinExistence type="predicted"/>
<protein>
    <submittedName>
        <fullName evidence="1">Uncharacterized protein</fullName>
    </submittedName>
</protein>
<sequence length="160" mass="18521">METGETPTDFLDWKRQNNLARCQRIVAYVLRLIKMLLRRVNANLREKVESTITELRSIEMLPYITAREREIALRVIVHNHQKVHLPPERQITLKQLKLKEDENGILRCRGRLGNPCLPPDAKYPCLIASKSDLARLTVEQAHGPLYCGTGHTMAIVRERF</sequence>
<dbReference type="EMBL" id="JAVFWL010000003">
    <property type="protein sequence ID" value="KAK6743246.1"/>
    <property type="molecule type" value="Genomic_DNA"/>
</dbReference>
<accession>A0ABR1D1F8</accession>
<dbReference type="Proteomes" id="UP001303046">
    <property type="component" value="Unassembled WGS sequence"/>
</dbReference>
<gene>
    <name evidence="1" type="primary">Necator_chrIII.g11243</name>
    <name evidence="1" type="ORF">RB195_010478</name>
</gene>
<comment type="caution">
    <text evidence="1">The sequence shown here is derived from an EMBL/GenBank/DDBJ whole genome shotgun (WGS) entry which is preliminary data.</text>
</comment>
<keyword evidence="2" id="KW-1185">Reference proteome</keyword>
<reference evidence="1 2" key="1">
    <citation type="submission" date="2023-08" db="EMBL/GenBank/DDBJ databases">
        <title>A Necator americanus chromosomal reference genome.</title>
        <authorList>
            <person name="Ilik V."/>
            <person name="Petrzelkova K.J."/>
            <person name="Pardy F."/>
            <person name="Fuh T."/>
            <person name="Niatou-Singa F.S."/>
            <person name="Gouil Q."/>
            <person name="Baker L."/>
            <person name="Ritchie M.E."/>
            <person name="Jex A.R."/>
            <person name="Gazzola D."/>
            <person name="Li H."/>
            <person name="Toshio Fujiwara R."/>
            <person name="Zhan B."/>
            <person name="Aroian R.V."/>
            <person name="Pafco B."/>
            <person name="Schwarz E.M."/>
        </authorList>
    </citation>
    <scope>NUCLEOTIDE SEQUENCE [LARGE SCALE GENOMIC DNA]</scope>
    <source>
        <strain evidence="1 2">Aroian</strain>
        <tissue evidence="1">Whole animal</tissue>
    </source>
</reference>
<dbReference type="PANTHER" id="PTHR47331">
    <property type="entry name" value="PHD-TYPE DOMAIN-CONTAINING PROTEIN"/>
    <property type="match status" value="1"/>
</dbReference>
<evidence type="ECO:0000313" key="1">
    <source>
        <dbReference type="EMBL" id="KAK6743246.1"/>
    </source>
</evidence>
<organism evidence="1 2">
    <name type="scientific">Necator americanus</name>
    <name type="common">Human hookworm</name>
    <dbReference type="NCBI Taxonomy" id="51031"/>
    <lineage>
        <taxon>Eukaryota</taxon>
        <taxon>Metazoa</taxon>
        <taxon>Ecdysozoa</taxon>
        <taxon>Nematoda</taxon>
        <taxon>Chromadorea</taxon>
        <taxon>Rhabditida</taxon>
        <taxon>Rhabditina</taxon>
        <taxon>Rhabditomorpha</taxon>
        <taxon>Strongyloidea</taxon>
        <taxon>Ancylostomatidae</taxon>
        <taxon>Bunostominae</taxon>
        <taxon>Necator</taxon>
    </lineage>
</organism>
<name>A0ABR1D1F8_NECAM</name>